<dbReference type="SUPFAM" id="SSF55136">
    <property type="entry name" value="Probable bacterial effector-binding domain"/>
    <property type="match status" value="1"/>
</dbReference>
<feature type="domain" description="AraC effector-binding" evidence="1">
    <location>
        <begin position="7"/>
        <end position="157"/>
    </location>
</feature>
<proteinExistence type="predicted"/>
<evidence type="ECO:0000259" key="1">
    <source>
        <dbReference type="SMART" id="SM00871"/>
    </source>
</evidence>
<reference evidence="2" key="1">
    <citation type="submission" date="2023-01" db="EMBL/GenBank/DDBJ databases">
        <title>The diversity of Class Acidimicrobiia in South China Sea sediment environments and the proposal of Iamia marina sp. nov., a novel species of the genus Iamia.</title>
        <authorList>
            <person name="He Y."/>
            <person name="Tian X."/>
        </authorList>
    </citation>
    <scope>NUCLEOTIDE SEQUENCE</scope>
    <source>
        <strain evidence="2">DSM 19957</strain>
    </source>
</reference>
<accession>A0AAF0BQW8</accession>
<dbReference type="Gene3D" id="3.20.80.10">
    <property type="entry name" value="Regulatory factor, effector binding domain"/>
    <property type="match status" value="1"/>
</dbReference>
<dbReference type="InterPro" id="IPR011256">
    <property type="entry name" value="Reg_factor_effector_dom_sf"/>
</dbReference>
<sequence>MDAAPTTEPSLIDTDEVTTAVVHGVVPMAEIVAFFDSSFSEVAAALADQGIAPAGPAFARYAGPPGATADLEVGFPTHDPVSPHGEVRPGSLPAARVARTVHAGGFDGLGEAWASLGAWIDAQGLTPGPDLWEVYVTEPTPDMDPADLRTELSWTVRSA</sequence>
<dbReference type="InterPro" id="IPR010499">
    <property type="entry name" value="AraC_E-bd"/>
</dbReference>
<name>A0AAF0BQW8_9ACTN</name>
<evidence type="ECO:0000313" key="3">
    <source>
        <dbReference type="Proteomes" id="UP001216390"/>
    </source>
</evidence>
<organism evidence="2 3">
    <name type="scientific">Iamia majanohamensis</name>
    <dbReference type="NCBI Taxonomy" id="467976"/>
    <lineage>
        <taxon>Bacteria</taxon>
        <taxon>Bacillati</taxon>
        <taxon>Actinomycetota</taxon>
        <taxon>Acidimicrobiia</taxon>
        <taxon>Acidimicrobiales</taxon>
        <taxon>Iamiaceae</taxon>
        <taxon>Iamia</taxon>
    </lineage>
</organism>
<dbReference type="Proteomes" id="UP001216390">
    <property type="component" value="Chromosome"/>
</dbReference>
<dbReference type="Pfam" id="PF06445">
    <property type="entry name" value="GyrI-like"/>
    <property type="match status" value="1"/>
</dbReference>
<keyword evidence="3" id="KW-1185">Reference proteome</keyword>
<dbReference type="EMBL" id="CP116942">
    <property type="protein sequence ID" value="WCO65496.1"/>
    <property type="molecule type" value="Genomic_DNA"/>
</dbReference>
<evidence type="ECO:0000313" key="2">
    <source>
        <dbReference type="EMBL" id="WCO65496.1"/>
    </source>
</evidence>
<protein>
    <submittedName>
        <fullName evidence="2">GyrI-like domain-containing protein</fullName>
    </submittedName>
</protein>
<dbReference type="RefSeq" id="WP_272735021.1">
    <property type="nucleotide sequence ID" value="NZ_CP116942.1"/>
</dbReference>
<gene>
    <name evidence="2" type="ORF">PO878_13415</name>
</gene>
<dbReference type="KEGG" id="ima:PO878_13415"/>
<dbReference type="InterPro" id="IPR029442">
    <property type="entry name" value="GyrI-like"/>
</dbReference>
<dbReference type="AlphaFoldDB" id="A0AAF0BQW8"/>
<dbReference type="SMART" id="SM00871">
    <property type="entry name" value="AraC_E_bind"/>
    <property type="match status" value="1"/>
</dbReference>